<sequence>MSVSWAACGVCIRRGVGLSAVRHVLSIQAVSNQGLELLVDWDILFGRNFVYCKLVRGTHFVTFRGLGDLVGIKKRKTSSSFNSTKLTNVLFAFAFIPQRKISTPLMTVISIL</sequence>
<reference evidence="1 3" key="2">
    <citation type="journal article" date="2013" name="Nature">
        <title>Insights into bilaterian evolution from three spiralian genomes.</title>
        <authorList>
            <person name="Simakov O."/>
            <person name="Marletaz F."/>
            <person name="Cho S.J."/>
            <person name="Edsinger-Gonzales E."/>
            <person name="Havlak P."/>
            <person name="Hellsten U."/>
            <person name="Kuo D.H."/>
            <person name="Larsson T."/>
            <person name="Lv J."/>
            <person name="Arendt D."/>
            <person name="Savage R."/>
            <person name="Osoegawa K."/>
            <person name="de Jong P."/>
            <person name="Grimwood J."/>
            <person name="Chapman J.A."/>
            <person name="Shapiro H."/>
            <person name="Aerts A."/>
            <person name="Otillar R.P."/>
            <person name="Terry A.Y."/>
            <person name="Boore J.L."/>
            <person name="Grigoriev I.V."/>
            <person name="Lindberg D.R."/>
            <person name="Seaver E.C."/>
            <person name="Weisblat D.A."/>
            <person name="Putnam N.H."/>
            <person name="Rokhsar D.S."/>
        </authorList>
    </citation>
    <scope>NUCLEOTIDE SEQUENCE</scope>
</reference>
<name>T1F5D4_HELRO</name>
<dbReference type="KEGG" id="hro:HELRODRAFT_172476"/>
<dbReference type="InParanoid" id="T1F5D4"/>
<evidence type="ECO:0000313" key="2">
    <source>
        <dbReference type="EnsemblMetazoa" id="HelroP172476"/>
    </source>
</evidence>
<evidence type="ECO:0000313" key="3">
    <source>
        <dbReference type="Proteomes" id="UP000015101"/>
    </source>
</evidence>
<keyword evidence="3" id="KW-1185">Reference proteome</keyword>
<dbReference type="CTD" id="20204033"/>
<dbReference type="AlphaFoldDB" id="T1F5D4"/>
<protein>
    <submittedName>
        <fullName evidence="1 2">Uncharacterized protein</fullName>
    </submittedName>
</protein>
<reference evidence="2" key="3">
    <citation type="submission" date="2015-06" db="UniProtKB">
        <authorList>
            <consortium name="EnsemblMetazoa"/>
        </authorList>
    </citation>
    <scope>IDENTIFICATION</scope>
</reference>
<organism evidence="2 3">
    <name type="scientific">Helobdella robusta</name>
    <name type="common">Californian leech</name>
    <dbReference type="NCBI Taxonomy" id="6412"/>
    <lineage>
        <taxon>Eukaryota</taxon>
        <taxon>Metazoa</taxon>
        <taxon>Spiralia</taxon>
        <taxon>Lophotrochozoa</taxon>
        <taxon>Annelida</taxon>
        <taxon>Clitellata</taxon>
        <taxon>Hirudinea</taxon>
        <taxon>Rhynchobdellida</taxon>
        <taxon>Glossiphoniidae</taxon>
        <taxon>Helobdella</taxon>
    </lineage>
</organism>
<accession>T1F5D4</accession>
<dbReference type="RefSeq" id="XP_009017380.1">
    <property type="nucleotide sequence ID" value="XM_009019132.1"/>
</dbReference>
<dbReference type="GeneID" id="20204033"/>
<reference evidence="3" key="1">
    <citation type="submission" date="2012-12" db="EMBL/GenBank/DDBJ databases">
        <authorList>
            <person name="Hellsten U."/>
            <person name="Grimwood J."/>
            <person name="Chapman J.A."/>
            <person name="Shapiro H."/>
            <person name="Aerts A."/>
            <person name="Otillar R.P."/>
            <person name="Terry A.Y."/>
            <person name="Boore J.L."/>
            <person name="Simakov O."/>
            <person name="Marletaz F."/>
            <person name="Cho S.-J."/>
            <person name="Edsinger-Gonzales E."/>
            <person name="Havlak P."/>
            <person name="Kuo D.-H."/>
            <person name="Larsson T."/>
            <person name="Lv J."/>
            <person name="Arendt D."/>
            <person name="Savage R."/>
            <person name="Osoegawa K."/>
            <person name="de Jong P."/>
            <person name="Lindberg D.R."/>
            <person name="Seaver E.C."/>
            <person name="Weisblat D.A."/>
            <person name="Putnam N.H."/>
            <person name="Grigoriev I.V."/>
            <person name="Rokhsar D.S."/>
        </authorList>
    </citation>
    <scope>NUCLEOTIDE SEQUENCE</scope>
</reference>
<dbReference type="EnsemblMetazoa" id="HelroT172476">
    <property type="protein sequence ID" value="HelroP172476"/>
    <property type="gene ID" value="HelroG172476"/>
</dbReference>
<dbReference type="EMBL" id="AMQM01004226">
    <property type="status" value="NOT_ANNOTATED_CDS"/>
    <property type="molecule type" value="Genomic_DNA"/>
</dbReference>
<proteinExistence type="predicted"/>
<dbReference type="HOGENOM" id="CLU_2148520_0_0_1"/>
<evidence type="ECO:0000313" key="1">
    <source>
        <dbReference type="EMBL" id="ESO04801.1"/>
    </source>
</evidence>
<dbReference type="Proteomes" id="UP000015101">
    <property type="component" value="Unassembled WGS sequence"/>
</dbReference>
<gene>
    <name evidence="2" type="primary">20204033</name>
    <name evidence="1" type="ORF">HELRODRAFT_172476</name>
</gene>
<dbReference type="EMBL" id="KB096457">
    <property type="protein sequence ID" value="ESO04801.1"/>
    <property type="molecule type" value="Genomic_DNA"/>
</dbReference>